<protein>
    <submittedName>
        <fullName evidence="2">Putative signal peptide protein</fullName>
    </submittedName>
</protein>
<dbReference type="VEuPathDB" id="FungiDB:VP01_2776g2"/>
<evidence type="ECO:0000256" key="1">
    <source>
        <dbReference type="SAM" id="SignalP"/>
    </source>
</evidence>
<evidence type="ECO:0000313" key="2">
    <source>
        <dbReference type="EMBL" id="KNZ55069.1"/>
    </source>
</evidence>
<keyword evidence="3" id="KW-1185">Reference proteome</keyword>
<dbReference type="AlphaFoldDB" id="A0A0L6V2R9"/>
<organism evidence="2 3">
    <name type="scientific">Puccinia sorghi</name>
    <dbReference type="NCBI Taxonomy" id="27349"/>
    <lineage>
        <taxon>Eukaryota</taxon>
        <taxon>Fungi</taxon>
        <taxon>Dikarya</taxon>
        <taxon>Basidiomycota</taxon>
        <taxon>Pucciniomycotina</taxon>
        <taxon>Pucciniomycetes</taxon>
        <taxon>Pucciniales</taxon>
        <taxon>Pucciniaceae</taxon>
        <taxon>Puccinia</taxon>
    </lineage>
</organism>
<dbReference type="Proteomes" id="UP000037035">
    <property type="component" value="Unassembled WGS sequence"/>
</dbReference>
<feature type="chain" id="PRO_5005568232" evidence="1">
    <location>
        <begin position="24"/>
        <end position="72"/>
    </location>
</feature>
<gene>
    <name evidence="2" type="ORF">VP01_2776g2</name>
</gene>
<sequence length="72" mass="7308">MNFPSINAYIAVFSVISLQSCCAVLPRQAQGTPRDVASLALKAVTEGLIAGGLPLPGMITGDVQHGLEAGGL</sequence>
<accession>A0A0L6V2R9</accession>
<feature type="signal peptide" evidence="1">
    <location>
        <begin position="1"/>
        <end position="23"/>
    </location>
</feature>
<dbReference type="EMBL" id="LAVV01007697">
    <property type="protein sequence ID" value="KNZ55069.1"/>
    <property type="molecule type" value="Genomic_DNA"/>
</dbReference>
<proteinExistence type="predicted"/>
<comment type="caution">
    <text evidence="2">The sequence shown here is derived from an EMBL/GenBank/DDBJ whole genome shotgun (WGS) entry which is preliminary data.</text>
</comment>
<name>A0A0L6V2R9_9BASI</name>
<reference evidence="2 3" key="1">
    <citation type="submission" date="2015-08" db="EMBL/GenBank/DDBJ databases">
        <title>Next Generation Sequencing and Analysis of the Genome of Puccinia sorghi L Schw, the Causal Agent of Maize Common Rust.</title>
        <authorList>
            <person name="Rochi L."/>
            <person name="Burguener G."/>
            <person name="Darino M."/>
            <person name="Turjanski A."/>
            <person name="Kreff E."/>
            <person name="Dieguez M.J."/>
            <person name="Sacco F."/>
        </authorList>
    </citation>
    <scope>NUCLEOTIDE SEQUENCE [LARGE SCALE GENOMIC DNA]</scope>
    <source>
        <strain evidence="2 3">RO10H11247</strain>
    </source>
</reference>
<keyword evidence="1" id="KW-0732">Signal</keyword>
<evidence type="ECO:0000313" key="3">
    <source>
        <dbReference type="Proteomes" id="UP000037035"/>
    </source>
</evidence>